<gene>
    <name evidence="2" type="ORF">STAS_24697</name>
</gene>
<keyword evidence="2" id="KW-0675">Receptor</keyword>
<feature type="compositionally biased region" description="Gly residues" evidence="1">
    <location>
        <begin position="89"/>
        <end position="102"/>
    </location>
</feature>
<feature type="compositionally biased region" description="Basic and acidic residues" evidence="1">
    <location>
        <begin position="47"/>
        <end position="82"/>
    </location>
</feature>
<comment type="caution">
    <text evidence="2">The sequence shown here is derived from an EMBL/GenBank/DDBJ whole genome shotgun (WGS) entry which is preliminary data.</text>
</comment>
<evidence type="ECO:0000256" key="1">
    <source>
        <dbReference type="SAM" id="MobiDB-lite"/>
    </source>
</evidence>
<reference evidence="3" key="1">
    <citation type="journal article" date="2019" name="Curr. Biol.">
        <title>Genome Sequence of Striga asiatica Provides Insight into the Evolution of Plant Parasitism.</title>
        <authorList>
            <person name="Yoshida S."/>
            <person name="Kim S."/>
            <person name="Wafula E.K."/>
            <person name="Tanskanen J."/>
            <person name="Kim Y.M."/>
            <person name="Honaas L."/>
            <person name="Yang Z."/>
            <person name="Spallek T."/>
            <person name="Conn C.E."/>
            <person name="Ichihashi Y."/>
            <person name="Cheong K."/>
            <person name="Cui S."/>
            <person name="Der J.P."/>
            <person name="Gundlach H."/>
            <person name="Jiao Y."/>
            <person name="Hori C."/>
            <person name="Ishida J.K."/>
            <person name="Kasahara H."/>
            <person name="Kiba T."/>
            <person name="Kim M.S."/>
            <person name="Koo N."/>
            <person name="Laohavisit A."/>
            <person name="Lee Y.H."/>
            <person name="Lumba S."/>
            <person name="McCourt P."/>
            <person name="Mortimer J.C."/>
            <person name="Mutuku J.M."/>
            <person name="Nomura T."/>
            <person name="Sasaki-Sekimoto Y."/>
            <person name="Seto Y."/>
            <person name="Wang Y."/>
            <person name="Wakatake T."/>
            <person name="Sakakibara H."/>
            <person name="Demura T."/>
            <person name="Yamaguchi S."/>
            <person name="Yoneyama K."/>
            <person name="Manabe R.I."/>
            <person name="Nelson D.C."/>
            <person name="Schulman A.H."/>
            <person name="Timko M.P."/>
            <person name="dePamphilis C.W."/>
            <person name="Choi D."/>
            <person name="Shirasu K."/>
        </authorList>
    </citation>
    <scope>NUCLEOTIDE SEQUENCE [LARGE SCALE GENOMIC DNA]</scope>
    <source>
        <strain evidence="3">cv. UVA1</strain>
    </source>
</reference>
<protein>
    <submittedName>
        <fullName evidence="2">Glutamate receptor ionotropic</fullName>
    </submittedName>
</protein>
<dbReference type="EMBL" id="BKCP01007959">
    <property type="protein sequence ID" value="GER47580.1"/>
    <property type="molecule type" value="Genomic_DNA"/>
</dbReference>
<feature type="region of interest" description="Disordered" evidence="1">
    <location>
        <begin position="133"/>
        <end position="154"/>
    </location>
</feature>
<name>A0A5A7QQU0_STRAF</name>
<accession>A0A5A7QQU0</accession>
<dbReference type="Proteomes" id="UP000325081">
    <property type="component" value="Unassembled WGS sequence"/>
</dbReference>
<organism evidence="2 3">
    <name type="scientific">Striga asiatica</name>
    <name type="common">Asiatic witchweed</name>
    <name type="synonym">Buchnera asiatica</name>
    <dbReference type="NCBI Taxonomy" id="4170"/>
    <lineage>
        <taxon>Eukaryota</taxon>
        <taxon>Viridiplantae</taxon>
        <taxon>Streptophyta</taxon>
        <taxon>Embryophyta</taxon>
        <taxon>Tracheophyta</taxon>
        <taxon>Spermatophyta</taxon>
        <taxon>Magnoliopsida</taxon>
        <taxon>eudicotyledons</taxon>
        <taxon>Gunneridae</taxon>
        <taxon>Pentapetalae</taxon>
        <taxon>asterids</taxon>
        <taxon>lamiids</taxon>
        <taxon>Lamiales</taxon>
        <taxon>Orobanchaceae</taxon>
        <taxon>Buchnereae</taxon>
        <taxon>Striga</taxon>
    </lineage>
</organism>
<evidence type="ECO:0000313" key="2">
    <source>
        <dbReference type="EMBL" id="GER47580.1"/>
    </source>
</evidence>
<dbReference type="AlphaFoldDB" id="A0A5A7QQU0"/>
<evidence type="ECO:0000313" key="3">
    <source>
        <dbReference type="Proteomes" id="UP000325081"/>
    </source>
</evidence>
<feature type="region of interest" description="Disordered" evidence="1">
    <location>
        <begin position="1"/>
        <end position="102"/>
    </location>
</feature>
<proteinExistence type="predicted"/>
<sequence length="154" mass="16859">MDDRRAEVRWGLWASHASRSRSTSPQRRRRRPAPRLTSTGKLTSRNVTEHGGVEKVGDGEPSWRRRRRREEAVVGREVEVERRRRRGGEVGLGLGAAEGPGGAVVGHGGLLGGVEGAEPHARLLPRVADLRRVPAPRPLPNAPVVALPRGRHGR</sequence>
<keyword evidence="3" id="KW-1185">Reference proteome</keyword>